<dbReference type="InterPro" id="IPR023394">
    <property type="entry name" value="Sec7_C_sf"/>
</dbReference>
<dbReference type="PANTHER" id="PTHR10663:SF372">
    <property type="entry name" value="F-BOX ONLY PROTEIN 8"/>
    <property type="match status" value="1"/>
</dbReference>
<gene>
    <name evidence="2" type="ORF">OSB1V03_LOCUS18562</name>
</gene>
<dbReference type="SMART" id="SM00222">
    <property type="entry name" value="Sec7"/>
    <property type="match status" value="1"/>
</dbReference>
<dbReference type="EMBL" id="OC879519">
    <property type="protein sequence ID" value="CAD7641234.1"/>
    <property type="molecule type" value="Genomic_DNA"/>
</dbReference>
<dbReference type="Gene3D" id="1.10.220.20">
    <property type="match status" value="1"/>
</dbReference>
<reference evidence="2" key="1">
    <citation type="submission" date="2020-11" db="EMBL/GenBank/DDBJ databases">
        <authorList>
            <person name="Tran Van P."/>
        </authorList>
    </citation>
    <scope>NUCLEOTIDE SEQUENCE</scope>
</reference>
<dbReference type="SUPFAM" id="SSF81383">
    <property type="entry name" value="F-box domain"/>
    <property type="match status" value="2"/>
</dbReference>
<dbReference type="PROSITE" id="PS50190">
    <property type="entry name" value="SEC7"/>
    <property type="match status" value="1"/>
</dbReference>
<keyword evidence="3" id="KW-1185">Reference proteome</keyword>
<dbReference type="CDD" id="cd00171">
    <property type="entry name" value="Sec7"/>
    <property type="match status" value="1"/>
</dbReference>
<evidence type="ECO:0000313" key="3">
    <source>
        <dbReference type="Proteomes" id="UP000759131"/>
    </source>
</evidence>
<evidence type="ECO:0000313" key="2">
    <source>
        <dbReference type="EMBL" id="CAD7641234.1"/>
    </source>
</evidence>
<dbReference type="AlphaFoldDB" id="A0A7R9LGP5"/>
<dbReference type="Gene3D" id="1.20.1280.50">
    <property type="match status" value="1"/>
</dbReference>
<dbReference type="SUPFAM" id="SSF48425">
    <property type="entry name" value="Sec7 domain"/>
    <property type="match status" value="1"/>
</dbReference>
<dbReference type="Gene3D" id="1.10.1000.11">
    <property type="entry name" value="Arf Nucleotide-binding Site Opener,domain 2"/>
    <property type="match status" value="1"/>
</dbReference>
<dbReference type="CDD" id="cd22088">
    <property type="entry name" value="F-box_FBXO8"/>
    <property type="match status" value="1"/>
</dbReference>
<organism evidence="2">
    <name type="scientific">Medioppia subpectinata</name>
    <dbReference type="NCBI Taxonomy" id="1979941"/>
    <lineage>
        <taxon>Eukaryota</taxon>
        <taxon>Metazoa</taxon>
        <taxon>Ecdysozoa</taxon>
        <taxon>Arthropoda</taxon>
        <taxon>Chelicerata</taxon>
        <taxon>Arachnida</taxon>
        <taxon>Acari</taxon>
        <taxon>Acariformes</taxon>
        <taxon>Sarcoptiformes</taxon>
        <taxon>Oribatida</taxon>
        <taxon>Brachypylina</taxon>
        <taxon>Oppioidea</taxon>
        <taxon>Oppiidae</taxon>
        <taxon>Medioppia</taxon>
    </lineage>
</organism>
<evidence type="ECO:0000259" key="1">
    <source>
        <dbReference type="PROSITE" id="PS50190"/>
    </source>
</evidence>
<dbReference type="EMBL" id="CAJPIZ010024944">
    <property type="protein sequence ID" value="CAG2118611.1"/>
    <property type="molecule type" value="Genomic_DNA"/>
</dbReference>
<name>A0A7R9LGP5_9ACAR</name>
<dbReference type="InterPro" id="IPR036047">
    <property type="entry name" value="F-box-like_dom_sf"/>
</dbReference>
<dbReference type="OrthoDB" id="430364at2759"/>
<proteinExistence type="predicted"/>
<dbReference type="InterPro" id="IPR035999">
    <property type="entry name" value="Sec7_dom_sf"/>
</dbReference>
<protein>
    <recommendedName>
        <fullName evidence="1">SEC7 domain-containing protein</fullName>
    </recommendedName>
</protein>
<dbReference type="InterPro" id="IPR048003">
    <property type="entry name" value="FBXO8_F-box"/>
</dbReference>
<dbReference type="PANTHER" id="PTHR10663">
    <property type="entry name" value="GUANYL-NUCLEOTIDE EXCHANGE FACTOR"/>
    <property type="match status" value="1"/>
</dbReference>
<dbReference type="InterPro" id="IPR000904">
    <property type="entry name" value="Sec7_dom"/>
</dbReference>
<dbReference type="Proteomes" id="UP000759131">
    <property type="component" value="Unassembled WGS sequence"/>
</dbReference>
<feature type="domain" description="SEC7" evidence="1">
    <location>
        <begin position="220"/>
        <end position="402"/>
    </location>
</feature>
<dbReference type="GO" id="GO:0032012">
    <property type="term" value="P:regulation of ARF protein signal transduction"/>
    <property type="evidence" value="ECO:0007669"/>
    <property type="project" value="InterPro"/>
</dbReference>
<sequence>MGQILKLMADQLVYFDYNYVNYNDLNHNFNHNYNNNSNNQKMHRNSNDLNETNGLPDLSEWPPELSLTVLKNLNATDLCLAACVWTELATDEVTATREDITTEDTMGQILKLMADQLVYFDYNYVNYNDLNHNFNHNYNNNSNNQKMHRNANDLNETNGLPDLSEWPPELSLTVLKNLNATDLCLAACVWTELATDEVLWHSLSCSQWGYVSIYLKPKMDNFSYHKMYLQLDEGSVTFNADSQMGMDYFFKHELLDNRPSEIAKFFHLAKPLDKRQMRLYLNKRPEILDILINMQDFENQFLPQALRRFFAVLQAPDKRDHYLHLMVDKFSHRFCKCNPSLGLNADMIYVLSFSLIMLSVDLSSPHIKNKMSKREFIRNVRHAIHKMDDELYGHLYDDIYLKGHIAVNTKT</sequence>
<accession>A0A7R9LGP5</accession>
<dbReference type="GO" id="GO:0005085">
    <property type="term" value="F:guanyl-nucleotide exchange factor activity"/>
    <property type="evidence" value="ECO:0007669"/>
    <property type="project" value="InterPro"/>
</dbReference>
<dbReference type="Pfam" id="PF01369">
    <property type="entry name" value="Sec7"/>
    <property type="match status" value="1"/>
</dbReference>